<protein>
    <submittedName>
        <fullName evidence="1">Uncharacterized protein</fullName>
    </submittedName>
</protein>
<accession>A0A7R9K0W1</accession>
<sequence length="190" mass="21263">MIAGSKLPNSSTMDIVPNKLAKKSVGRGSDEIHFVVTLGQRQNRVIRQWPWEHLTAEPDLRQGCKLIASRKSSSERGFVSPFGATLSGDISVSGSRTDSCTNYHRVPPESSTSSVHVTRVLCGEGYHLYHYTATQWAPIFYQIVLIPTDTVCSLTRFWSTYHCLCDREWGIIVTTPLHTMRHTCGVTSKH</sequence>
<name>A0A7R9K0W1_TIMGE</name>
<reference evidence="1" key="1">
    <citation type="submission" date="2020-11" db="EMBL/GenBank/DDBJ databases">
        <authorList>
            <person name="Tran Van P."/>
        </authorList>
    </citation>
    <scope>NUCLEOTIDE SEQUENCE</scope>
</reference>
<gene>
    <name evidence="1" type="ORF">TGEB3V08_LOCUS6801</name>
</gene>
<dbReference type="EMBL" id="OE841861">
    <property type="protein sequence ID" value="CAD7597512.1"/>
    <property type="molecule type" value="Genomic_DNA"/>
</dbReference>
<evidence type="ECO:0000313" key="1">
    <source>
        <dbReference type="EMBL" id="CAD7597512.1"/>
    </source>
</evidence>
<proteinExistence type="predicted"/>
<organism evidence="1">
    <name type="scientific">Timema genevievae</name>
    <name type="common">Walking stick</name>
    <dbReference type="NCBI Taxonomy" id="629358"/>
    <lineage>
        <taxon>Eukaryota</taxon>
        <taxon>Metazoa</taxon>
        <taxon>Ecdysozoa</taxon>
        <taxon>Arthropoda</taxon>
        <taxon>Hexapoda</taxon>
        <taxon>Insecta</taxon>
        <taxon>Pterygota</taxon>
        <taxon>Neoptera</taxon>
        <taxon>Polyneoptera</taxon>
        <taxon>Phasmatodea</taxon>
        <taxon>Timematodea</taxon>
        <taxon>Timematoidea</taxon>
        <taxon>Timematidae</taxon>
        <taxon>Timema</taxon>
    </lineage>
</organism>
<dbReference type="AlphaFoldDB" id="A0A7R9K0W1"/>